<evidence type="ECO:0000313" key="2">
    <source>
        <dbReference type="EMBL" id="KAG5480185.1"/>
    </source>
</evidence>
<feature type="compositionally biased region" description="Low complexity" evidence="1">
    <location>
        <begin position="601"/>
        <end position="611"/>
    </location>
</feature>
<dbReference type="OrthoDB" id="267895at2759"/>
<keyword evidence="3" id="KW-1185">Reference proteome</keyword>
<feature type="compositionally biased region" description="Low complexity" evidence="1">
    <location>
        <begin position="845"/>
        <end position="862"/>
    </location>
</feature>
<feature type="region of interest" description="Disordered" evidence="1">
    <location>
        <begin position="1433"/>
        <end position="1476"/>
    </location>
</feature>
<feature type="region of interest" description="Disordered" evidence="1">
    <location>
        <begin position="1499"/>
        <end position="1530"/>
    </location>
</feature>
<feature type="compositionally biased region" description="Polar residues" evidence="1">
    <location>
        <begin position="1192"/>
        <end position="1208"/>
    </location>
</feature>
<feature type="compositionally biased region" description="Basic and acidic residues" evidence="1">
    <location>
        <begin position="26"/>
        <end position="39"/>
    </location>
</feature>
<feature type="region of interest" description="Disordered" evidence="1">
    <location>
        <begin position="932"/>
        <end position="962"/>
    </location>
</feature>
<feature type="compositionally biased region" description="Basic and acidic residues" evidence="1">
    <location>
        <begin position="2122"/>
        <end position="2133"/>
    </location>
</feature>
<feature type="region of interest" description="Disordered" evidence="1">
    <location>
        <begin position="1695"/>
        <end position="1739"/>
    </location>
</feature>
<feature type="compositionally biased region" description="Pro residues" evidence="1">
    <location>
        <begin position="863"/>
        <end position="873"/>
    </location>
</feature>
<feature type="region of interest" description="Disordered" evidence="1">
    <location>
        <begin position="357"/>
        <end position="562"/>
    </location>
</feature>
<feature type="compositionally biased region" description="Low complexity" evidence="1">
    <location>
        <begin position="488"/>
        <end position="501"/>
    </location>
</feature>
<evidence type="ECO:0000313" key="3">
    <source>
        <dbReference type="Proteomes" id="UP000674179"/>
    </source>
</evidence>
<feature type="region of interest" description="Disordered" evidence="1">
    <location>
        <begin position="1"/>
        <end position="122"/>
    </location>
</feature>
<feature type="region of interest" description="Disordered" evidence="1">
    <location>
        <begin position="1388"/>
        <end position="1421"/>
    </location>
</feature>
<accession>A0A836KRM1</accession>
<feature type="region of interest" description="Disordered" evidence="1">
    <location>
        <begin position="2311"/>
        <end position="2341"/>
    </location>
</feature>
<feature type="compositionally biased region" description="Polar residues" evidence="1">
    <location>
        <begin position="272"/>
        <end position="290"/>
    </location>
</feature>
<comment type="caution">
    <text evidence="2">The sequence shown here is derived from an EMBL/GenBank/DDBJ whole genome shotgun (WGS) entry which is preliminary data.</text>
</comment>
<dbReference type="EMBL" id="JAFHKP010000021">
    <property type="protein sequence ID" value="KAG5480185.1"/>
    <property type="molecule type" value="Genomic_DNA"/>
</dbReference>
<feature type="compositionally biased region" description="Low complexity" evidence="1">
    <location>
        <begin position="47"/>
        <end position="76"/>
    </location>
</feature>
<feature type="region of interest" description="Disordered" evidence="1">
    <location>
        <begin position="2120"/>
        <end position="2145"/>
    </location>
</feature>
<feature type="compositionally biased region" description="Basic residues" evidence="1">
    <location>
        <begin position="2630"/>
        <end position="2639"/>
    </location>
</feature>
<sequence length="2709" mass="278421">MGSSSSKGRGTSLSHPAVDGGSCHQRNRDLQARERRSLERLSSTKHATAVASSVGAGTASAYGAAPSSSAANASSARRQHRDAAAGAVTVSSVMQGNRHASPVSPARQPEQHSLSSLSTLRVKPSPARAAVVASTGFRHALSGVGHSVSGLGERGGPYVAELSQRQQNTDLNLVATSVSHSCQFHGDSDNADSGGSQSGSVMCARRARSSSILQAAIDTAVPLPFRAVLGQEDAYFAANDAGATPSLTGGHIRETVSGTCCDDTEVDVGEHNTASSSSQVGRAGSTSTSIPKGGMQTGPPSLSCSPLPAVSPLPLPFGRAACFTNVPPSPSAAISTATPQCSEERLDEAIKAAVKRASSEVKAGGKSKVECTSDGCSSGSGGGGFWHGQSRNRFRKLLSRGGSYTESSPSPSRPEGGKGGDSAQGSQVTLEAEKDSDSNGGFAPTVAKKRASPAPRADDLLPSAPPSTSSVVQGPDQKPSTELPPFPAGASTTAAATELAAPTPPISSMTAPRASIYQPPHAEVRPGGSAAVVLVEREACSPAGEPTSPHAADRVPESRPNGAECAETLHCDMRGSEGAPGFLSLVPEAQTARQDSEESDSTTSTDTNSAPILPPPPAASFAEAVWGTQGATAPASQIAATKNTSLFSHDDCVAAAAASPSPIYGSEQPRRLKAPGVLSTTTVTDTTARVSPRSPFASPITAVAPAALPFSFAAGARVKGRPSVSQSVIIAAWNRMGARSGGIASGASAGVGHHGGGGNPEASSETLQIVPAPAKSLAVLGGGIGDGGDLTASAAPASRDAQIPCVTTAVEAEAATDEAPSPSRQRTDADDREAGSRGRSHRSRASAAVVLPVRRRSVVPCRRGPPPVFPPSPHHSKLSDATSTDAPDETTADHAAIAPQELQRRPALPAEREAEERFLIRAPLPRRELAANLQPPTATSSAIVTQWSSPPERRESDVGVSAGQPLQERILVLADLEDSSRGGLAGERERPPVYDAAAEDGEMASATATTLDADEDDRGNDAGAPLRRATHRSPQSLAGHQHRRQSIGAPPRRAFAPAFPTTHISVPAANAATDVLSATSHDRQYCSQPRLGVSSCALTPNTSAASPFGAIAWVQSSFSSPRSYSASESRPENAEEEGDSVDEFGLRRARDREAAHAPLHRPEDECAQPLAGLDVIAVDQRFSSPPAHGSQRDSSGFNAMTATNLSGSGSHGATLVRSNSYQSPCQHSQRALVSSTSSLLSTARLMPRWQERLTPTPQPTSPLSSSAARDDAGGAAGWLLSTPRGRRVLASQGTPLLAHQPSAHPHQPLPSLMPAPTSYMPPHLRRETPDNLGGTRWQEVSLRANGGQLSPNFDFAESSRDNVDTSPRYDVLGDEDGYLGAAVNAYDAEGDGDDGARRRDGCPLSGAVGDDAGDDGDETFLCWESSGAPTWGIATWRTWQRGDEDEEEGYEEEEENGDASENDAGSCSNADGHSVDRRRLPLPQRRHRCQAALPPTVAAQLATQQQKPQGWDDLGSTSRDFDNSAPSAAGISHSSIRTRAFAYTIGCFSQTRYEPPMLSNRNTFTAFVPLSDISSVQLLDTAAAAFQCGIGAHLRSASPGVHNSEAAAATSGDDCDSGSQAGLRVDTPATADTLILNGYTLQDACLAEGADVRADIVNIASGELPISPLCSSVSTAPTNHISRFNTPVPLAVDGAAGRRASQSEETEAAHARRESRDALSGSVPPKSRGVAKASPGRNHTAAATAVELDGSDVLPAPAAHPAATSRRTSWSLESARVAAASVSEGERHALLDEERSGLDAFMHSPASLHSAAAVRATVDGPLPQSAQLSASLSLSGQYSLPQPWWNRHRCITQSEGSGTLDLSQRGGESGNGGGDNSPFSPRSADCALTVVPGGHTASLASPADSMAIDESPPDHTLPPGGSAAAPLALRRSSDRLRCETQCPKALTSDHCGSALRCSHNSASNEEASAGCRGVAGAKSCGGPSGEVTLNQVRRYDVDGANEEGAAEIKDSAAPAAKHASHDRHDDHVGPASTCALACTWQRWMPIVSPSSQSVAATAAAEMAYAEAEDDDKLAVTAPDHAVTTATVVLPTASFIEEADGHFEGDTSSVSLAVVAASSEPCDDAKETTPHTKVLDGGGDGAERSEVGAPVLTSRGVWMHRSGVNSTSVTQARTALASALGSLQETEAYARTCIEEILADVREAWVTVWRALQMQHEQLLLQQQSVATTSPSGLPSALFGIGLVEGSASVAIGSAAEVAGSGGGGTAAMSTSTSLGLLSSTNSATAMACPEKVMPPLFVVLVGGAAPTTTATTEAAGGAGPHSVSGSDAACGAGADRGDAATPTAATTMASRKSCGSLVLPSPASELLLMPRHGGDGGKGSGPSSTLFDERVAGVMMDSSAFGAEAASAVSCDEIPSISVAVATAGACSEAKVTRSTLVLFGPRNACTAPITGTGLAAARPLAAPCLSEVVAGPSGASEVREVARGKDHDVHIGADAGAEGQHDLPHPPFTADPTDAHSVEAPLTTSHCIADSSSVGLGVRMEQLDSSLDEQTPLTIQQSSPEPAQPIKFGAAFAPVSPTCASVRSLLRLKEETGLGTRAASRGKARSSDAYGQIVSPLLPDDDSTPPARARSRPQRQHRGPSVGQVVCRWCGEPYTSTDLCLVARRLHSVLREERRIEKAAKRTAQMLLCEGRVREAVALLKSAGVCVL</sequence>
<feature type="compositionally biased region" description="Basic and acidic residues" evidence="1">
    <location>
        <begin position="1707"/>
        <end position="1717"/>
    </location>
</feature>
<reference evidence="2 3" key="1">
    <citation type="submission" date="2021-02" db="EMBL/GenBank/DDBJ databases">
        <title>Leishmania (Mundinia) enrietti genome sequencing and assembly.</title>
        <authorList>
            <person name="Almutairi H."/>
            <person name="Gatherer D."/>
        </authorList>
    </citation>
    <scope>NUCLEOTIDE SEQUENCE [LARGE SCALE GENOMIC DNA]</scope>
    <source>
        <strain evidence="2">CUR178</strain>
    </source>
</reference>
<dbReference type="GeneID" id="94173421"/>
<feature type="region of interest" description="Disordered" evidence="1">
    <location>
        <begin position="811"/>
        <end position="890"/>
    </location>
</feature>
<feature type="region of interest" description="Disordered" evidence="1">
    <location>
        <begin position="271"/>
        <end position="303"/>
    </location>
</feature>
<dbReference type="RefSeq" id="XP_067693332.1">
    <property type="nucleotide sequence ID" value="XM_067837911.1"/>
</dbReference>
<feature type="region of interest" description="Disordered" evidence="1">
    <location>
        <begin position="1856"/>
        <end position="1925"/>
    </location>
</feature>
<feature type="region of interest" description="Disordered" evidence="1">
    <location>
        <begin position="1121"/>
        <end position="1144"/>
    </location>
</feature>
<organism evidence="2 3">
    <name type="scientific">Leishmania enriettii</name>
    <dbReference type="NCBI Taxonomy" id="5663"/>
    <lineage>
        <taxon>Eukaryota</taxon>
        <taxon>Discoba</taxon>
        <taxon>Euglenozoa</taxon>
        <taxon>Kinetoplastea</taxon>
        <taxon>Metakinetoplastina</taxon>
        <taxon>Trypanosomatida</taxon>
        <taxon>Trypanosomatidae</taxon>
        <taxon>Leishmaniinae</taxon>
        <taxon>Leishmania</taxon>
    </lineage>
</organism>
<name>A0A836KRM1_LEIEN</name>
<feature type="region of interest" description="Disordered" evidence="1">
    <location>
        <begin position="2594"/>
        <end position="2640"/>
    </location>
</feature>
<feature type="compositionally biased region" description="Low complexity" evidence="1">
    <location>
        <begin position="1"/>
        <end position="14"/>
    </location>
</feature>
<feature type="compositionally biased region" description="Basic and acidic residues" evidence="1">
    <location>
        <begin position="825"/>
        <end position="836"/>
    </location>
</feature>
<evidence type="ECO:0000256" key="1">
    <source>
        <dbReference type="SAM" id="MobiDB-lite"/>
    </source>
</evidence>
<feature type="region of interest" description="Disordered" evidence="1">
    <location>
        <begin position="980"/>
        <end position="1055"/>
    </location>
</feature>
<protein>
    <submittedName>
        <fullName evidence="2">Uncharacterized protein</fullName>
    </submittedName>
</protein>
<feature type="region of interest" description="Disordered" evidence="1">
    <location>
        <begin position="574"/>
        <end position="619"/>
    </location>
</feature>
<gene>
    <name evidence="2" type="ORF">CUR178_06238</name>
</gene>
<proteinExistence type="predicted"/>
<dbReference type="KEGG" id="lenr:94173421"/>
<feature type="compositionally biased region" description="Polar residues" evidence="1">
    <location>
        <begin position="934"/>
        <end position="949"/>
    </location>
</feature>
<feature type="region of interest" description="Disordered" evidence="1">
    <location>
        <begin position="1182"/>
        <end position="1211"/>
    </location>
</feature>
<feature type="compositionally biased region" description="Acidic residues" evidence="1">
    <location>
        <begin position="1443"/>
        <end position="1461"/>
    </location>
</feature>
<feature type="compositionally biased region" description="Low complexity" evidence="1">
    <location>
        <begin position="401"/>
        <end position="414"/>
    </location>
</feature>
<feature type="region of interest" description="Disordered" evidence="1">
    <location>
        <begin position="1250"/>
        <end position="1278"/>
    </location>
</feature>
<dbReference type="Proteomes" id="UP000674179">
    <property type="component" value="Chromosome 21"/>
</dbReference>